<dbReference type="PRINTS" id="PR00111">
    <property type="entry name" value="ABHYDROLASE"/>
</dbReference>
<evidence type="ECO:0000259" key="2">
    <source>
        <dbReference type="Pfam" id="PF00561"/>
    </source>
</evidence>
<proteinExistence type="inferred from homology"/>
<sequence>MIRLNLVREGGGPIVVLSHALGCDLHMWDGAAALLARAHSVLRYDHRNHGASESVAGPVTMQDLADDAAALIEREAEGEPVHFVGLSMGGMVAQALAARRPELLKTVVIANSASHYPDAAPWRTRIETVRAQGVAGIAEGAVARWLTPGYVATPEGAAAARQLRDMLLRTDAAGYIASCEAVAAIDFRESNRRIPVPTLVIAGTRDEATPPSMSEAMVAAIPGSRLATIAAAHLSAVERPEAFTQLLVDFWRSL</sequence>
<reference evidence="3" key="1">
    <citation type="submission" date="2023-06" db="EMBL/GenBank/DDBJ databases">
        <authorList>
            <person name="Jiang Y."/>
            <person name="Liu Q."/>
        </authorList>
    </citation>
    <scope>NUCLEOTIDE SEQUENCE</scope>
    <source>
        <strain evidence="3">CGMCC 1.12090</strain>
    </source>
</reference>
<dbReference type="EC" id="3.1.1.24" evidence="3"/>
<name>A0ABT8SD33_9BURK</name>
<evidence type="ECO:0000313" key="4">
    <source>
        <dbReference type="Proteomes" id="UP001169027"/>
    </source>
</evidence>
<dbReference type="SUPFAM" id="SSF53474">
    <property type="entry name" value="alpha/beta-Hydrolases"/>
    <property type="match status" value="1"/>
</dbReference>
<evidence type="ECO:0000256" key="1">
    <source>
        <dbReference type="ARBA" id="ARBA00008645"/>
    </source>
</evidence>
<dbReference type="RefSeq" id="WP_301815028.1">
    <property type="nucleotide sequence ID" value="NZ_JAUJZH010000032.1"/>
</dbReference>
<dbReference type="InterPro" id="IPR029058">
    <property type="entry name" value="AB_hydrolase_fold"/>
</dbReference>
<comment type="similarity">
    <text evidence="1">Belongs to the AB hydrolase superfamily.</text>
</comment>
<keyword evidence="3" id="KW-0378">Hydrolase</keyword>
<feature type="domain" description="AB hydrolase-1" evidence="2">
    <location>
        <begin position="13"/>
        <end position="239"/>
    </location>
</feature>
<dbReference type="InterPro" id="IPR026968">
    <property type="entry name" value="PcaD/CatD"/>
</dbReference>
<organism evidence="3 4">
    <name type="scientific">Variovorax ginsengisoli</name>
    <dbReference type="NCBI Taxonomy" id="363844"/>
    <lineage>
        <taxon>Bacteria</taxon>
        <taxon>Pseudomonadati</taxon>
        <taxon>Pseudomonadota</taxon>
        <taxon>Betaproteobacteria</taxon>
        <taxon>Burkholderiales</taxon>
        <taxon>Comamonadaceae</taxon>
        <taxon>Variovorax</taxon>
    </lineage>
</organism>
<keyword evidence="4" id="KW-1185">Reference proteome</keyword>
<dbReference type="PANTHER" id="PTHR43039">
    <property type="entry name" value="ESTERASE-RELATED"/>
    <property type="match status" value="1"/>
</dbReference>
<evidence type="ECO:0000313" key="3">
    <source>
        <dbReference type="EMBL" id="MDO1536816.1"/>
    </source>
</evidence>
<accession>A0ABT8SD33</accession>
<dbReference type="Proteomes" id="UP001169027">
    <property type="component" value="Unassembled WGS sequence"/>
</dbReference>
<dbReference type="Pfam" id="PF00561">
    <property type="entry name" value="Abhydrolase_1"/>
    <property type="match status" value="1"/>
</dbReference>
<dbReference type="GO" id="GO:0047570">
    <property type="term" value="F:3-oxoadipate enol-lactonase activity"/>
    <property type="evidence" value="ECO:0007669"/>
    <property type="project" value="UniProtKB-EC"/>
</dbReference>
<protein>
    <submittedName>
        <fullName evidence="3">3-oxoadipate enol-lactonase</fullName>
        <ecNumber evidence="3">3.1.1.24</ecNumber>
    </submittedName>
</protein>
<gene>
    <name evidence="3" type="primary">pcaD</name>
    <name evidence="3" type="ORF">Q2T77_31560</name>
</gene>
<comment type="caution">
    <text evidence="3">The sequence shown here is derived from an EMBL/GenBank/DDBJ whole genome shotgun (WGS) entry which is preliminary data.</text>
</comment>
<dbReference type="Gene3D" id="3.40.50.1820">
    <property type="entry name" value="alpha/beta hydrolase"/>
    <property type="match status" value="1"/>
</dbReference>
<dbReference type="EMBL" id="JAUKVY010000032">
    <property type="protein sequence ID" value="MDO1536816.1"/>
    <property type="molecule type" value="Genomic_DNA"/>
</dbReference>
<dbReference type="NCBIfam" id="TIGR02427">
    <property type="entry name" value="protocat_pcaD"/>
    <property type="match status" value="1"/>
</dbReference>
<dbReference type="InterPro" id="IPR000073">
    <property type="entry name" value="AB_hydrolase_1"/>
</dbReference>